<keyword evidence="4" id="KW-0808">Transferase</keyword>
<dbReference type="EMBL" id="PVTR01000004">
    <property type="protein sequence ID" value="PRY88536.1"/>
    <property type="molecule type" value="Genomic_DNA"/>
</dbReference>
<evidence type="ECO:0000313" key="7">
    <source>
        <dbReference type="EMBL" id="PRY88536.1"/>
    </source>
</evidence>
<proteinExistence type="predicted"/>
<name>A0A2T0WPB7_9BACT</name>
<dbReference type="SUPFAM" id="SSF55785">
    <property type="entry name" value="PYP-like sensor domain (PAS domain)"/>
    <property type="match status" value="2"/>
</dbReference>
<dbReference type="AlphaFoldDB" id="A0A2T0WPB7"/>
<dbReference type="GO" id="GO:0004673">
    <property type="term" value="F:protein histidine kinase activity"/>
    <property type="evidence" value="ECO:0007669"/>
    <property type="project" value="UniProtKB-EC"/>
</dbReference>
<dbReference type="EC" id="2.7.13.3" evidence="2"/>
<evidence type="ECO:0000256" key="2">
    <source>
        <dbReference type="ARBA" id="ARBA00012438"/>
    </source>
</evidence>
<keyword evidence="8" id="KW-1185">Reference proteome</keyword>
<dbReference type="PANTHER" id="PTHR43304:SF1">
    <property type="entry name" value="PAC DOMAIN-CONTAINING PROTEIN"/>
    <property type="match status" value="1"/>
</dbReference>
<evidence type="ECO:0000313" key="8">
    <source>
        <dbReference type="Proteomes" id="UP000238157"/>
    </source>
</evidence>
<dbReference type="Proteomes" id="UP000238157">
    <property type="component" value="Unassembled WGS sequence"/>
</dbReference>
<sequence>MKRSTLSHNDFLDLFNKSTSIYLIVLDENFKIIEVNTYFNDQLSVFDKSIIDRSFSEIIYPRDFLNYKFLVEKSVSEGKSTLNIDLRMLNTNGEDFTWSKWEFQITALQGKRRLIGHGHSIKMKQDHYFEIPGNMNELQVKNEVLDGLFQDHLLGFWFWDLEHKNNQLSASLYSLLGYETDDIETRKKQLKWEKHIHLPDKAKVEKQLKDHFFAKGKIPFHCEFRILSLKNEIKYVVCYGKVVKWAETGSPCVMVGGLFDISEKKKSEAIIEKQDQFLRELTFNQSHLMRAKLANILGVLEVMDGKRDFEETAALIGLIKNEAIKLDQVLQSSIHASSALNSDNF</sequence>
<comment type="catalytic activity">
    <reaction evidence="1">
        <text>ATP + protein L-histidine = ADP + protein N-phospho-L-histidine.</text>
        <dbReference type="EC" id="2.7.13.3"/>
    </reaction>
</comment>
<dbReference type="PANTHER" id="PTHR43304">
    <property type="entry name" value="PHYTOCHROME-LIKE PROTEIN CPH1"/>
    <property type="match status" value="1"/>
</dbReference>
<evidence type="ECO:0000256" key="5">
    <source>
        <dbReference type="ARBA" id="ARBA00022777"/>
    </source>
</evidence>
<gene>
    <name evidence="7" type="ORF">CLW00_104187</name>
</gene>
<evidence type="ECO:0000256" key="1">
    <source>
        <dbReference type="ARBA" id="ARBA00000085"/>
    </source>
</evidence>
<feature type="domain" description="PAS fold-3" evidence="6">
    <location>
        <begin position="169"/>
        <end position="256"/>
    </location>
</feature>
<evidence type="ECO:0000256" key="3">
    <source>
        <dbReference type="ARBA" id="ARBA00022553"/>
    </source>
</evidence>
<dbReference type="CDD" id="cd00130">
    <property type="entry name" value="PAS"/>
    <property type="match status" value="1"/>
</dbReference>
<keyword evidence="3" id="KW-0597">Phosphoprotein</keyword>
<reference evidence="7 8" key="1">
    <citation type="submission" date="2018-03" db="EMBL/GenBank/DDBJ databases">
        <title>Genomic Encyclopedia of Archaeal and Bacterial Type Strains, Phase II (KMG-II): from individual species to whole genera.</title>
        <authorList>
            <person name="Goeker M."/>
        </authorList>
    </citation>
    <scope>NUCLEOTIDE SEQUENCE [LARGE SCALE GENOMIC DNA]</scope>
    <source>
        <strain evidence="7 8">DSM 27929</strain>
    </source>
</reference>
<comment type="caution">
    <text evidence="7">The sequence shown here is derived from an EMBL/GenBank/DDBJ whole genome shotgun (WGS) entry which is preliminary data.</text>
</comment>
<dbReference type="InterPro" id="IPR052162">
    <property type="entry name" value="Sensor_kinase/Photoreceptor"/>
</dbReference>
<accession>A0A2T0WPB7</accession>
<dbReference type="Pfam" id="PF08447">
    <property type="entry name" value="PAS_3"/>
    <property type="match status" value="1"/>
</dbReference>
<evidence type="ECO:0000259" key="6">
    <source>
        <dbReference type="Pfam" id="PF08447"/>
    </source>
</evidence>
<keyword evidence="5" id="KW-0418">Kinase</keyword>
<organism evidence="7 8">
    <name type="scientific">Mongoliibacter ruber</name>
    <dbReference type="NCBI Taxonomy" id="1750599"/>
    <lineage>
        <taxon>Bacteria</taxon>
        <taxon>Pseudomonadati</taxon>
        <taxon>Bacteroidota</taxon>
        <taxon>Cytophagia</taxon>
        <taxon>Cytophagales</taxon>
        <taxon>Cyclobacteriaceae</taxon>
        <taxon>Mongoliibacter</taxon>
    </lineage>
</organism>
<dbReference type="InterPro" id="IPR013655">
    <property type="entry name" value="PAS_fold_3"/>
</dbReference>
<evidence type="ECO:0000256" key="4">
    <source>
        <dbReference type="ARBA" id="ARBA00022679"/>
    </source>
</evidence>
<dbReference type="InterPro" id="IPR000014">
    <property type="entry name" value="PAS"/>
</dbReference>
<protein>
    <recommendedName>
        <fullName evidence="2">histidine kinase</fullName>
        <ecNumber evidence="2">2.7.13.3</ecNumber>
    </recommendedName>
</protein>
<dbReference type="Gene3D" id="3.30.450.20">
    <property type="entry name" value="PAS domain"/>
    <property type="match status" value="2"/>
</dbReference>
<dbReference type="InterPro" id="IPR035965">
    <property type="entry name" value="PAS-like_dom_sf"/>
</dbReference>